<dbReference type="WBParaSite" id="maker-uti_cns_0001128-snap-gene-0.5-mRNA-1">
    <property type="protein sequence ID" value="maker-uti_cns_0001128-snap-gene-0.5-mRNA-1"/>
    <property type="gene ID" value="maker-uti_cns_0001128-snap-gene-0.5"/>
</dbReference>
<dbReference type="WBParaSite" id="maker-uti_cns_0003237-snap-gene-0.15-mRNA-1">
    <property type="protein sequence ID" value="maker-uti_cns_0003237-snap-gene-0.15-mRNA-1"/>
    <property type="gene ID" value="maker-uti_cns_0003237-snap-gene-0.15"/>
</dbReference>
<accession>A0A1I8J5Y0</accession>
<dbReference type="InterPro" id="IPR016187">
    <property type="entry name" value="CTDL_fold"/>
</dbReference>
<dbReference type="AlphaFoldDB" id="A0A1I8J5Y0"/>
<sequence>FPVTYADERFVVPFILTPVQLQIHLSPTSAVTGIDSLTGCAIETCPPGWMRGLTGFCWHREESEVAWSEADQFCTSGLAWGGWRGRLLLGKTVVERNILMNG</sequence>
<evidence type="ECO:0000313" key="1">
    <source>
        <dbReference type="Proteomes" id="UP000095280"/>
    </source>
</evidence>
<reference evidence="2 3" key="1">
    <citation type="submission" date="2016-11" db="UniProtKB">
        <authorList>
            <consortium name="WormBaseParasite"/>
        </authorList>
    </citation>
    <scope>IDENTIFICATION</scope>
</reference>
<keyword evidence="1" id="KW-1185">Reference proteome</keyword>
<evidence type="ECO:0000313" key="2">
    <source>
        <dbReference type="WBParaSite" id="maker-uti_cns_0001128-snap-gene-0.5-mRNA-1"/>
    </source>
</evidence>
<proteinExistence type="predicted"/>
<evidence type="ECO:0000313" key="3">
    <source>
        <dbReference type="WBParaSite" id="maker-uti_cns_0003237-snap-gene-0.15-mRNA-1"/>
    </source>
</evidence>
<dbReference type="SUPFAM" id="SSF56436">
    <property type="entry name" value="C-type lectin-like"/>
    <property type="match status" value="1"/>
</dbReference>
<dbReference type="Proteomes" id="UP000095280">
    <property type="component" value="Unplaced"/>
</dbReference>
<organism evidence="1 4">
    <name type="scientific">Macrostomum lignano</name>
    <dbReference type="NCBI Taxonomy" id="282301"/>
    <lineage>
        <taxon>Eukaryota</taxon>
        <taxon>Metazoa</taxon>
        <taxon>Spiralia</taxon>
        <taxon>Lophotrochozoa</taxon>
        <taxon>Platyhelminthes</taxon>
        <taxon>Rhabditophora</taxon>
        <taxon>Macrostomorpha</taxon>
        <taxon>Macrostomida</taxon>
        <taxon>Macrostomidae</taxon>
        <taxon>Macrostomum</taxon>
    </lineage>
</organism>
<name>A0A1I8J5Y0_9PLAT</name>
<dbReference type="WBParaSite" id="maker-uti_cns_0045856-snap-gene-1.6-mRNA-1">
    <property type="protein sequence ID" value="maker-uti_cns_0045856-snap-gene-1.6-mRNA-1"/>
    <property type="gene ID" value="maker-uti_cns_0045856-snap-gene-1.6"/>
</dbReference>
<protein>
    <submittedName>
        <fullName evidence="2 3">C-type lectin domain-containing protein</fullName>
    </submittedName>
</protein>
<evidence type="ECO:0000313" key="4">
    <source>
        <dbReference type="WBParaSite" id="maker-uti_cns_0045856-snap-gene-1.6-mRNA-1"/>
    </source>
</evidence>